<accession>A0AB39XMF0</accession>
<dbReference type="AlphaFoldDB" id="A0AB39XMF0"/>
<dbReference type="EMBL" id="CP165734">
    <property type="protein sequence ID" value="XDV57472.1"/>
    <property type="molecule type" value="Genomic_DNA"/>
</dbReference>
<evidence type="ECO:0000313" key="1">
    <source>
        <dbReference type="EMBL" id="XDV57472.1"/>
    </source>
</evidence>
<dbReference type="InterPro" id="IPR029069">
    <property type="entry name" value="HotDog_dom_sf"/>
</dbReference>
<reference evidence="1" key="1">
    <citation type="submission" date="2024-08" db="EMBL/GenBank/DDBJ databases">
        <authorList>
            <person name="Chaddad Z."/>
            <person name="Lamrabet M."/>
            <person name="Bouhnik O."/>
            <person name="Alami S."/>
            <person name="Wipf D."/>
            <person name="Courty P.E."/>
            <person name="Missbah El Idrissi M."/>
        </authorList>
    </citation>
    <scope>NUCLEOTIDE SEQUENCE</scope>
    <source>
        <strain evidence="1">LLZ17</strain>
    </source>
</reference>
<dbReference type="SUPFAM" id="SSF54637">
    <property type="entry name" value="Thioesterase/thiol ester dehydrase-isomerase"/>
    <property type="match status" value="1"/>
</dbReference>
<sequence>MTKRRSRHSRFNSIRSPFTRTEKAAEQTYFKGLAASGWHTAAITMRLNVETGPPLAGGFVGAGGELSWPAPTRPGDILHVESEVVEVTPSRSRPDRGTIVLLSRTINQRGDVVMIQKAKLVLLRKIVA</sequence>
<organism evidence="1">
    <name type="scientific">Bradyrhizobium sp. LLZ17</name>
    <dbReference type="NCBI Taxonomy" id="3239388"/>
    <lineage>
        <taxon>Bacteria</taxon>
        <taxon>Pseudomonadati</taxon>
        <taxon>Pseudomonadota</taxon>
        <taxon>Alphaproteobacteria</taxon>
        <taxon>Hyphomicrobiales</taxon>
        <taxon>Nitrobacteraceae</taxon>
        <taxon>Bradyrhizobium</taxon>
    </lineage>
</organism>
<dbReference type="RefSeq" id="WP_369721895.1">
    <property type="nucleotide sequence ID" value="NZ_CP165734.1"/>
</dbReference>
<dbReference type="Gene3D" id="3.10.129.10">
    <property type="entry name" value="Hotdog Thioesterase"/>
    <property type="match status" value="1"/>
</dbReference>
<proteinExistence type="predicted"/>
<protein>
    <submittedName>
        <fullName evidence="1">Dehydratase</fullName>
    </submittedName>
</protein>
<name>A0AB39XMF0_9BRAD</name>
<gene>
    <name evidence="1" type="ORF">AB8Z38_33850</name>
</gene>